<name>A0A6F9DZI7_9BACL</name>
<organism evidence="1 2">
    <name type="scientific">Kyrpidia spormannii</name>
    <dbReference type="NCBI Taxonomy" id="2055160"/>
    <lineage>
        <taxon>Bacteria</taxon>
        <taxon>Bacillati</taxon>
        <taxon>Bacillota</taxon>
        <taxon>Bacilli</taxon>
        <taxon>Bacillales</taxon>
        <taxon>Alicyclobacillaceae</taxon>
        <taxon>Kyrpidia</taxon>
    </lineage>
</organism>
<protein>
    <submittedName>
        <fullName evidence="1">Uncharacterized protein</fullName>
    </submittedName>
</protein>
<gene>
    <name evidence="1" type="ORF">COOX1_0399</name>
</gene>
<reference evidence="1 2" key="1">
    <citation type="submission" date="2020-04" db="EMBL/GenBank/DDBJ databases">
        <authorList>
            <person name="Hogendoorn C."/>
        </authorList>
    </citation>
    <scope>NUCLEOTIDE SEQUENCE [LARGE SCALE GENOMIC DNA]</scope>
    <source>
        <strain evidence="1">COOX1</strain>
    </source>
</reference>
<evidence type="ECO:0000313" key="2">
    <source>
        <dbReference type="Proteomes" id="UP000502196"/>
    </source>
</evidence>
<sequence length="22" mass="2599">MLKEKASPDFIMVGYNITDWCH</sequence>
<dbReference type="EMBL" id="LR792683">
    <property type="protein sequence ID" value="CAB3390420.1"/>
    <property type="molecule type" value="Genomic_DNA"/>
</dbReference>
<accession>A0A6F9DZI7</accession>
<evidence type="ECO:0000313" key="1">
    <source>
        <dbReference type="EMBL" id="CAB3390420.1"/>
    </source>
</evidence>
<proteinExistence type="predicted"/>
<dbReference type="Proteomes" id="UP000502196">
    <property type="component" value="Chromosome"/>
</dbReference>
<dbReference type="AlphaFoldDB" id="A0A6F9DZI7"/>